<dbReference type="AlphaFoldDB" id="A0A7J9B866"/>
<evidence type="ECO:0008006" key="3">
    <source>
        <dbReference type="Google" id="ProtNLM"/>
    </source>
</evidence>
<protein>
    <recommendedName>
        <fullName evidence="3">Reverse transcriptase zinc-binding domain-containing protein</fullName>
    </recommendedName>
</protein>
<evidence type="ECO:0000313" key="2">
    <source>
        <dbReference type="Proteomes" id="UP000593579"/>
    </source>
</evidence>
<accession>A0A7J9B866</accession>
<proteinExistence type="predicted"/>
<dbReference type="OrthoDB" id="993593at2759"/>
<dbReference type="Proteomes" id="UP000593579">
    <property type="component" value="Unassembled WGS sequence"/>
</dbReference>
<keyword evidence="2" id="KW-1185">Reference proteome</keyword>
<dbReference type="EMBL" id="JABEZY010000001">
    <property type="protein sequence ID" value="MBA0732531.1"/>
    <property type="molecule type" value="Genomic_DNA"/>
</dbReference>
<organism evidence="1 2">
    <name type="scientific">Gossypium gossypioides</name>
    <name type="common">Mexican cotton</name>
    <name type="synonym">Selera gossypioides</name>
    <dbReference type="NCBI Taxonomy" id="34282"/>
    <lineage>
        <taxon>Eukaryota</taxon>
        <taxon>Viridiplantae</taxon>
        <taxon>Streptophyta</taxon>
        <taxon>Embryophyta</taxon>
        <taxon>Tracheophyta</taxon>
        <taxon>Spermatophyta</taxon>
        <taxon>Magnoliopsida</taxon>
        <taxon>eudicotyledons</taxon>
        <taxon>Gunneridae</taxon>
        <taxon>Pentapetalae</taxon>
        <taxon>rosids</taxon>
        <taxon>malvids</taxon>
        <taxon>Malvales</taxon>
        <taxon>Malvaceae</taxon>
        <taxon>Malvoideae</taxon>
        <taxon>Gossypium</taxon>
    </lineage>
</organism>
<gene>
    <name evidence="1" type="ORF">Gogos_016617</name>
</gene>
<reference evidence="1 2" key="1">
    <citation type="journal article" date="2019" name="Genome Biol. Evol.">
        <title>Insights into the evolution of the New World diploid cottons (Gossypium, subgenus Houzingenia) based on genome sequencing.</title>
        <authorList>
            <person name="Grover C.E."/>
            <person name="Arick M.A. 2nd"/>
            <person name="Thrash A."/>
            <person name="Conover J.L."/>
            <person name="Sanders W.S."/>
            <person name="Peterson D.G."/>
            <person name="Frelichowski J.E."/>
            <person name="Scheffler J.A."/>
            <person name="Scheffler B.E."/>
            <person name="Wendel J.F."/>
        </authorList>
    </citation>
    <scope>NUCLEOTIDE SEQUENCE [LARGE SCALE GENOMIC DNA]</scope>
    <source>
        <strain evidence="1">5</strain>
        <tissue evidence="1">Leaf</tissue>
    </source>
</reference>
<sequence>MAAFLPSKNSNHFLKHFVPTKLSLYNKRIENDPLWLRCYQAIDDVNHILRYYDFARDVRLALHYVSPGNNEQIDFHEWLSWMFENHSANKRVEIAVVLWVIWYARNKLIHEGTNQRVGDLVAFVRGYCADVEVLVSSIYRSSPPQAVRWSLPPISFVEINVDAVTYSVCGRSSSGGTWVKVAHAVAQRGMSRTEDYFWVKEAPLLATFAANEDRRSLDPPQSRFQ</sequence>
<comment type="caution">
    <text evidence="1">The sequence shown here is derived from an EMBL/GenBank/DDBJ whole genome shotgun (WGS) entry which is preliminary data.</text>
</comment>
<name>A0A7J9B866_GOSGO</name>
<evidence type="ECO:0000313" key="1">
    <source>
        <dbReference type="EMBL" id="MBA0732531.1"/>
    </source>
</evidence>